<dbReference type="RefSeq" id="WP_252953012.1">
    <property type="nucleotide sequence ID" value="NZ_JAFIRR010000057.1"/>
</dbReference>
<dbReference type="SUPFAM" id="SSF47240">
    <property type="entry name" value="Ferritin-like"/>
    <property type="match status" value="1"/>
</dbReference>
<dbReference type="Pfam" id="PF05067">
    <property type="entry name" value="Mn_catalase"/>
    <property type="match status" value="1"/>
</dbReference>
<evidence type="ECO:0000256" key="2">
    <source>
        <dbReference type="SAM" id="MobiDB-lite"/>
    </source>
</evidence>
<dbReference type="InterPro" id="IPR012347">
    <property type="entry name" value="Ferritin-like"/>
</dbReference>
<reference evidence="3 4" key="1">
    <citation type="submission" date="2021-12" db="EMBL/GenBank/DDBJ databases">
        <title>Siccirubricoccus leaddurans sp. nov., a high concentration Zn2+ tolerance bacterium.</title>
        <authorList>
            <person name="Cao Y."/>
        </authorList>
    </citation>
    <scope>NUCLEOTIDE SEQUENCE [LARGE SCALE GENOMIC DNA]</scope>
    <source>
        <strain evidence="3 4">KC 17139</strain>
    </source>
</reference>
<dbReference type="EMBL" id="JAFIRR010000057">
    <property type="protein sequence ID" value="MCO6416402.1"/>
    <property type="molecule type" value="Genomic_DNA"/>
</dbReference>
<dbReference type="Proteomes" id="UP001523392">
    <property type="component" value="Unassembled WGS sequence"/>
</dbReference>
<gene>
    <name evidence="3" type="ORF">JYK14_09505</name>
</gene>
<dbReference type="InterPro" id="IPR009078">
    <property type="entry name" value="Ferritin-like_SF"/>
</dbReference>
<dbReference type="InterPro" id="IPR007760">
    <property type="entry name" value="Mn_catalase"/>
</dbReference>
<name>A0ABT1D450_9PROT</name>
<feature type="region of interest" description="Disordered" evidence="2">
    <location>
        <begin position="244"/>
        <end position="290"/>
    </location>
</feature>
<comment type="caution">
    <text evidence="3">The sequence shown here is derived from an EMBL/GenBank/DDBJ whole genome shotgun (WGS) entry which is preliminary data.</text>
</comment>
<sequence length="290" mass="31131">MFYTDGKLQYPVRVETPNPIFARALQQAIGGVEGEIRVMMQYLFQGWGSRGPKKYRDMLINTGTEEIGHIEMLATAVALNLEGAPLSLQEDVARDGVAGAVLGGMNLRHILSTGLGATPENANGVPFNASHVYASGNLAADMLANATAEATGRALAVRLYGMTDDPGMKDMLSFLIARDTMHQQQWLAVIEELGGMEKVLPIPNSFPQEMEANRFSYAYFGHRTDKQIPMGRWTEGPSLDGNGTFQPMISEPLGGEPVLAPPRPDGGAQQEQTMAGPAANDPTGTTPNVA</sequence>
<dbReference type="InterPro" id="IPR039377">
    <property type="entry name" value="Mn_catalase_dom"/>
</dbReference>
<dbReference type="Gene3D" id="1.20.1260.10">
    <property type="match status" value="1"/>
</dbReference>
<proteinExistence type="inferred from homology"/>
<organism evidence="3 4">
    <name type="scientific">Siccirubricoccus soli</name>
    <dbReference type="NCBI Taxonomy" id="2899147"/>
    <lineage>
        <taxon>Bacteria</taxon>
        <taxon>Pseudomonadati</taxon>
        <taxon>Pseudomonadota</taxon>
        <taxon>Alphaproteobacteria</taxon>
        <taxon>Acetobacterales</taxon>
        <taxon>Roseomonadaceae</taxon>
        <taxon>Siccirubricoccus</taxon>
    </lineage>
</organism>
<accession>A0ABT1D450</accession>
<comment type="similarity">
    <text evidence="1">Belongs to the manganese catalase family.</text>
</comment>
<dbReference type="CDD" id="cd01051">
    <property type="entry name" value="Mn_catalase"/>
    <property type="match status" value="1"/>
</dbReference>
<keyword evidence="4" id="KW-1185">Reference proteome</keyword>
<evidence type="ECO:0000256" key="1">
    <source>
        <dbReference type="ARBA" id="ARBA00007644"/>
    </source>
</evidence>
<evidence type="ECO:0000313" key="3">
    <source>
        <dbReference type="EMBL" id="MCO6416402.1"/>
    </source>
</evidence>
<evidence type="ECO:0000313" key="4">
    <source>
        <dbReference type="Proteomes" id="UP001523392"/>
    </source>
</evidence>
<protein>
    <submittedName>
        <fullName evidence="3">Manganese catalase family protein</fullName>
    </submittedName>
</protein>